<dbReference type="EMBL" id="CP063458">
    <property type="protein sequence ID" value="QOV90356.1"/>
    <property type="molecule type" value="Genomic_DNA"/>
</dbReference>
<keyword evidence="1" id="KW-0812">Transmembrane</keyword>
<feature type="transmembrane region" description="Helical" evidence="1">
    <location>
        <begin position="187"/>
        <end position="204"/>
    </location>
</feature>
<dbReference type="AlphaFoldDB" id="A0A7M2WY03"/>
<protein>
    <submittedName>
        <fullName evidence="2">Uncharacterized protein</fullName>
    </submittedName>
</protein>
<dbReference type="RefSeq" id="WP_206293437.1">
    <property type="nucleotide sequence ID" value="NZ_CP063458.1"/>
</dbReference>
<name>A0A7M2WY03_9BACT</name>
<proteinExistence type="predicted"/>
<sequence>MTRGTTPLAVAADYADALMTARRAKNILFLLLTLIIVLQVALFCLAKFHIVGVATADPAAATQPAAKVDLEKIVPYAIPLLNFGGLAFSIILTVVMLLLVTIMLVGRLIGVSSVTSAFIWGVLLVVLLIPWQTLFISDGNYTVAGASASIGEQPAFKWPGALYTYAELKKDHGYKSDTIWPDQVWHWGRYAGLPVLALLVLAIVQIKSSRGLRYALGEADIHVEVTSRQDMGPIS</sequence>
<feature type="transmembrane region" description="Helical" evidence="1">
    <location>
        <begin position="27"/>
        <end position="50"/>
    </location>
</feature>
<evidence type="ECO:0000313" key="3">
    <source>
        <dbReference type="Proteomes" id="UP000593765"/>
    </source>
</evidence>
<accession>A0A7M2WY03</accession>
<feature type="transmembrane region" description="Helical" evidence="1">
    <location>
        <begin position="80"/>
        <end position="105"/>
    </location>
</feature>
<evidence type="ECO:0000256" key="1">
    <source>
        <dbReference type="SAM" id="Phobius"/>
    </source>
</evidence>
<gene>
    <name evidence="2" type="ORF">IPV69_03010</name>
</gene>
<reference evidence="2 3" key="1">
    <citation type="submission" date="2020-10" db="EMBL/GenBank/DDBJ databases">
        <title>Wide distribution of Phycisphaera-like planctomycetes from WD2101 soil group in peatlands and genome analysis of the first cultivated representative.</title>
        <authorList>
            <person name="Dedysh S.N."/>
            <person name="Beletsky A.V."/>
            <person name="Ivanova A."/>
            <person name="Kulichevskaya I.S."/>
            <person name="Suzina N.E."/>
            <person name="Philippov D.A."/>
            <person name="Rakitin A.L."/>
            <person name="Mardanov A.V."/>
            <person name="Ravin N.V."/>
        </authorList>
    </citation>
    <scope>NUCLEOTIDE SEQUENCE [LARGE SCALE GENOMIC DNA]</scope>
    <source>
        <strain evidence="2 3">M1803</strain>
    </source>
</reference>
<dbReference type="Proteomes" id="UP000593765">
    <property type="component" value="Chromosome"/>
</dbReference>
<dbReference type="KEGG" id="hbs:IPV69_03010"/>
<feature type="transmembrane region" description="Helical" evidence="1">
    <location>
        <begin position="117"/>
        <end position="136"/>
    </location>
</feature>
<evidence type="ECO:0000313" key="2">
    <source>
        <dbReference type="EMBL" id="QOV90356.1"/>
    </source>
</evidence>
<keyword evidence="1" id="KW-1133">Transmembrane helix</keyword>
<organism evidence="2 3">
    <name type="scientific">Humisphaera borealis</name>
    <dbReference type="NCBI Taxonomy" id="2807512"/>
    <lineage>
        <taxon>Bacteria</taxon>
        <taxon>Pseudomonadati</taxon>
        <taxon>Planctomycetota</taxon>
        <taxon>Phycisphaerae</taxon>
        <taxon>Tepidisphaerales</taxon>
        <taxon>Tepidisphaeraceae</taxon>
        <taxon>Humisphaera</taxon>
    </lineage>
</organism>
<keyword evidence="1" id="KW-0472">Membrane</keyword>
<keyword evidence="3" id="KW-1185">Reference proteome</keyword>